<keyword evidence="1" id="KW-0472">Membrane</keyword>
<accession>M1F0Q1</accession>
<dbReference type="InterPro" id="IPR032441">
    <property type="entry name" value="SP24"/>
</dbReference>
<dbReference type="EMBL" id="JQ675606">
    <property type="protein sequence ID" value="AFI24677.1"/>
    <property type="molecule type" value="Genomic_RNA"/>
</dbReference>
<name>M1F0Q1_9VIRU</name>
<feature type="transmembrane region" description="Helical" evidence="1">
    <location>
        <begin position="69"/>
        <end position="91"/>
    </location>
</feature>
<feature type="transmembrane region" description="Helical" evidence="1">
    <location>
        <begin position="121"/>
        <end position="138"/>
    </location>
</feature>
<protein>
    <submittedName>
        <fullName evidence="2">Uncharacterized protein</fullName>
    </submittedName>
</protein>
<proteinExistence type="predicted"/>
<keyword evidence="1" id="KW-0812">Transmembrane</keyword>
<evidence type="ECO:0000313" key="2">
    <source>
        <dbReference type="EMBL" id="AFI24677.1"/>
    </source>
</evidence>
<reference evidence="2" key="1">
    <citation type="journal article" date="2013" name="J. Virol.">
        <title>Negevirus: a proposed new taxon of insect-specific viruses with wide geographic distribution.</title>
        <authorList>
            <person name="Vasilakis N."/>
            <person name="Forrester N.L."/>
            <person name="Palacios G."/>
            <person name="Nasar F."/>
            <person name="Savji N."/>
            <person name="Rossi S.L."/>
            <person name="Guzman H."/>
            <person name="Wood T.G."/>
            <person name="Popov V."/>
            <person name="Gorchakov R."/>
            <person name="Gonzalez A.V."/>
            <person name="Haddow A.D."/>
            <person name="Watts D.M."/>
            <person name="da Rosa A.P."/>
            <person name="Weaver S.C."/>
            <person name="Lipkin W.I."/>
            <person name="Tesh R.B."/>
        </authorList>
    </citation>
    <scope>NUCLEOTIDE SEQUENCE</scope>
    <source>
        <strain evidence="2">BeAR 517449</strain>
    </source>
</reference>
<keyword evidence="1" id="KW-1133">Transmembrane helix</keyword>
<dbReference type="Pfam" id="PF16504">
    <property type="entry name" value="SP24"/>
    <property type="match status" value="1"/>
</dbReference>
<feature type="transmembrane region" description="Helical" evidence="1">
    <location>
        <begin position="185"/>
        <end position="203"/>
    </location>
</feature>
<organism evidence="2">
    <name type="scientific">Santana virus</name>
    <dbReference type="NCBI Taxonomy" id="1170427"/>
    <lineage>
        <taxon>Viruses</taxon>
        <taxon>Riboviria</taxon>
        <taxon>Negevirus</taxon>
    </lineage>
</organism>
<sequence>MVLRRTGTVVLPNSMKPKTASAQKPKKSRFSDMELSKVADYLVSKYNGKGGQMKKNGDADFNLERLFDYVYKTLSNVTFLMFFATAAYLCYNYTTSGEKSHLVVFANNLTSKFPSLNPSKCSILEFVLVLIPFAPAILSVDKKKRVPALVFTVLYYIFVPERTVYEYLIHGLIIYLIIKANDQKFKLIGFVALFLSYVMQFAIPLPSGTGYNCTAVATGFSLTPNSTGDVGQ</sequence>
<evidence type="ECO:0000256" key="1">
    <source>
        <dbReference type="SAM" id="Phobius"/>
    </source>
</evidence>